<dbReference type="Gene3D" id="3.90.25.10">
    <property type="entry name" value="UDP-galactose 4-epimerase, domain 1"/>
    <property type="match status" value="1"/>
</dbReference>
<dbReference type="EMBL" id="PVTF01000002">
    <property type="protein sequence ID" value="PRY45140.1"/>
    <property type="molecule type" value="Genomic_DNA"/>
</dbReference>
<dbReference type="Pfam" id="PF13460">
    <property type="entry name" value="NAD_binding_10"/>
    <property type="match status" value="1"/>
</dbReference>
<protein>
    <submittedName>
        <fullName evidence="2">Uncharacterized protein YbjT (DUF2867 family)</fullName>
    </submittedName>
</protein>
<organism evidence="2 3">
    <name type="scientific">Umezawaea tangerina</name>
    <dbReference type="NCBI Taxonomy" id="84725"/>
    <lineage>
        <taxon>Bacteria</taxon>
        <taxon>Bacillati</taxon>
        <taxon>Actinomycetota</taxon>
        <taxon>Actinomycetes</taxon>
        <taxon>Pseudonocardiales</taxon>
        <taxon>Pseudonocardiaceae</taxon>
        <taxon>Umezawaea</taxon>
    </lineage>
</organism>
<evidence type="ECO:0000313" key="2">
    <source>
        <dbReference type="EMBL" id="PRY45140.1"/>
    </source>
</evidence>
<dbReference type="PANTHER" id="PTHR43162">
    <property type="match status" value="1"/>
</dbReference>
<reference evidence="2 3" key="1">
    <citation type="submission" date="2018-03" db="EMBL/GenBank/DDBJ databases">
        <title>Genomic Encyclopedia of Archaeal and Bacterial Type Strains, Phase II (KMG-II): from individual species to whole genera.</title>
        <authorList>
            <person name="Goeker M."/>
        </authorList>
    </citation>
    <scope>NUCLEOTIDE SEQUENCE [LARGE SCALE GENOMIC DNA]</scope>
    <source>
        <strain evidence="2 3">DSM 44720</strain>
    </source>
</reference>
<proteinExistence type="predicted"/>
<keyword evidence="3" id="KW-1185">Reference proteome</keyword>
<dbReference type="Proteomes" id="UP000239494">
    <property type="component" value="Unassembled WGS sequence"/>
</dbReference>
<feature type="domain" description="NAD(P)-binding" evidence="1">
    <location>
        <begin position="6"/>
        <end position="179"/>
    </location>
</feature>
<name>A0A2T0THJ8_9PSEU</name>
<dbReference type="RefSeq" id="WP_106186674.1">
    <property type="nucleotide sequence ID" value="NZ_PVTF01000002.1"/>
</dbReference>
<dbReference type="OrthoDB" id="3207931at2"/>
<evidence type="ECO:0000313" key="3">
    <source>
        <dbReference type="Proteomes" id="UP000239494"/>
    </source>
</evidence>
<comment type="caution">
    <text evidence="2">The sequence shown here is derived from an EMBL/GenBank/DDBJ whole genome shotgun (WGS) entry which is preliminary data.</text>
</comment>
<dbReference type="SUPFAM" id="SSF51735">
    <property type="entry name" value="NAD(P)-binding Rossmann-fold domains"/>
    <property type="match status" value="1"/>
</dbReference>
<dbReference type="PANTHER" id="PTHR43162:SF1">
    <property type="entry name" value="PRESTALK A DIFFERENTIATION PROTEIN A"/>
    <property type="match status" value="1"/>
</dbReference>
<dbReference type="Gene3D" id="3.40.50.720">
    <property type="entry name" value="NAD(P)-binding Rossmann-like Domain"/>
    <property type="match status" value="1"/>
</dbReference>
<accession>A0A2T0THJ8</accession>
<gene>
    <name evidence="2" type="ORF">CLV43_102705</name>
</gene>
<evidence type="ECO:0000259" key="1">
    <source>
        <dbReference type="Pfam" id="PF13460"/>
    </source>
</evidence>
<dbReference type="InterPro" id="IPR036291">
    <property type="entry name" value="NAD(P)-bd_dom_sf"/>
</dbReference>
<dbReference type="InterPro" id="IPR051604">
    <property type="entry name" value="Ergot_Alk_Oxidoreductase"/>
</dbReference>
<dbReference type="AlphaFoldDB" id="A0A2T0THJ8"/>
<dbReference type="InterPro" id="IPR016040">
    <property type="entry name" value="NAD(P)-bd_dom"/>
</dbReference>
<sequence length="280" mass="29552">MFLVIGATGNVGGKLVRLLADQGHAVRALVRAPARARFPEGVEVAVGDLDDPVGITAAAKGVEAVFHMQADPAPEQTGTFIDAMGDAGVDRVVAMTSIGAVLEPLVRMGSFFRAKEDLLRASGLDVTFLRPNTLMSNALWWRDSVRETGTVSDPCADGRMPCVDTDDIAAVAAVALTEPGHAGRGYILTGPEALTSREQVDVLADVLGRPIRFVDTTPREHADAAVAAGTPAAMGPVLEDLYSLFRTSRAGVLTDDVRNVTGRAPGTFRAWCERNAAAFR</sequence>